<dbReference type="GO" id="GO:0005737">
    <property type="term" value="C:cytoplasm"/>
    <property type="evidence" value="ECO:0007669"/>
    <property type="project" value="TreeGrafter"/>
</dbReference>
<dbReference type="PANTHER" id="PTHR10055:SF1">
    <property type="entry name" value="TRYPTOPHAN--TRNA LIGASE, CYTOPLASMIC"/>
    <property type="match status" value="1"/>
</dbReference>
<dbReference type="EMBL" id="CALLCH030000006">
    <property type="protein sequence ID" value="CAI4212948.1"/>
    <property type="molecule type" value="Genomic_DNA"/>
</dbReference>
<dbReference type="SUPFAM" id="SSF52374">
    <property type="entry name" value="Nucleotidylyl transferase"/>
    <property type="match status" value="1"/>
</dbReference>
<evidence type="ECO:0000256" key="3">
    <source>
        <dbReference type="ARBA" id="ARBA00022840"/>
    </source>
</evidence>
<organism evidence="8 9">
    <name type="scientific">Parascedosporium putredinis</name>
    <dbReference type="NCBI Taxonomy" id="1442378"/>
    <lineage>
        <taxon>Eukaryota</taxon>
        <taxon>Fungi</taxon>
        <taxon>Dikarya</taxon>
        <taxon>Ascomycota</taxon>
        <taxon>Pezizomycotina</taxon>
        <taxon>Sordariomycetes</taxon>
        <taxon>Hypocreomycetidae</taxon>
        <taxon>Microascales</taxon>
        <taxon>Microascaceae</taxon>
        <taxon>Parascedosporium</taxon>
    </lineage>
</organism>
<proteinExistence type="inferred from homology"/>
<dbReference type="Proteomes" id="UP000838763">
    <property type="component" value="Unassembled WGS sequence"/>
</dbReference>
<keyword evidence="4 6" id="KW-0648">Protein biosynthesis</keyword>
<sequence>MSASNPNSAIFMTDTPKQIKTKINKFAFSGGQETLELHHDDEKLKTVYSDYKKGELLTGELKKMAIDLLQEYVAEKLESRGNTLLQEQLAQLALRPAKKEKKKKEKGEKPAAAPAPAPAPAAEKVE</sequence>
<evidence type="ECO:0000256" key="6">
    <source>
        <dbReference type="RuleBase" id="RU363036"/>
    </source>
</evidence>
<accession>A0A9P1GZ60</accession>
<gene>
    <name evidence="8" type="ORF">PPNO1_LOCUS2699</name>
</gene>
<comment type="caution">
    <text evidence="8">The sequence shown here is derived from an EMBL/GenBank/DDBJ whole genome shotgun (WGS) entry which is preliminary data.</text>
</comment>
<dbReference type="InterPro" id="IPR002305">
    <property type="entry name" value="aa-tRNA-synth_Ic"/>
</dbReference>
<name>A0A9P1GZ60_9PEZI</name>
<comment type="similarity">
    <text evidence="6">Belongs to the class-I aminoacyl-tRNA synthetase family.</text>
</comment>
<evidence type="ECO:0000256" key="2">
    <source>
        <dbReference type="ARBA" id="ARBA00022741"/>
    </source>
</evidence>
<dbReference type="OrthoDB" id="10261385at2759"/>
<evidence type="ECO:0000313" key="8">
    <source>
        <dbReference type="EMBL" id="CAI4212948.1"/>
    </source>
</evidence>
<dbReference type="GO" id="GO:0005524">
    <property type="term" value="F:ATP binding"/>
    <property type="evidence" value="ECO:0007669"/>
    <property type="project" value="UniProtKB-KW"/>
</dbReference>
<dbReference type="Gene3D" id="1.10.240.10">
    <property type="entry name" value="Tyrosyl-Transfer RNA Synthetase"/>
    <property type="match status" value="2"/>
</dbReference>
<keyword evidence="1 6" id="KW-0436">Ligase</keyword>
<protein>
    <submittedName>
        <fullName evidence="8">Uncharacterized protein</fullName>
    </submittedName>
</protein>
<dbReference type="GO" id="GO:0006436">
    <property type="term" value="P:tryptophanyl-tRNA aminoacylation"/>
    <property type="evidence" value="ECO:0007669"/>
    <property type="project" value="TreeGrafter"/>
</dbReference>
<evidence type="ECO:0000256" key="5">
    <source>
        <dbReference type="ARBA" id="ARBA00023146"/>
    </source>
</evidence>
<keyword evidence="9" id="KW-1185">Reference proteome</keyword>
<feature type="region of interest" description="Disordered" evidence="7">
    <location>
        <begin position="94"/>
        <end position="126"/>
    </location>
</feature>
<dbReference type="PANTHER" id="PTHR10055">
    <property type="entry name" value="TRYPTOPHANYL-TRNA SYNTHETASE"/>
    <property type="match status" value="1"/>
</dbReference>
<reference evidence="8" key="1">
    <citation type="submission" date="2022-11" db="EMBL/GenBank/DDBJ databases">
        <authorList>
            <person name="Scott C."/>
            <person name="Bruce N."/>
        </authorList>
    </citation>
    <scope>NUCLEOTIDE SEQUENCE</scope>
</reference>
<keyword evidence="5 6" id="KW-0030">Aminoacyl-tRNA synthetase</keyword>
<evidence type="ECO:0000313" key="9">
    <source>
        <dbReference type="Proteomes" id="UP000838763"/>
    </source>
</evidence>
<dbReference type="GO" id="GO:0004830">
    <property type="term" value="F:tryptophan-tRNA ligase activity"/>
    <property type="evidence" value="ECO:0007669"/>
    <property type="project" value="TreeGrafter"/>
</dbReference>
<dbReference type="Pfam" id="PF00579">
    <property type="entry name" value="tRNA-synt_1b"/>
    <property type="match status" value="1"/>
</dbReference>
<evidence type="ECO:0000256" key="7">
    <source>
        <dbReference type="SAM" id="MobiDB-lite"/>
    </source>
</evidence>
<evidence type="ECO:0000256" key="1">
    <source>
        <dbReference type="ARBA" id="ARBA00022598"/>
    </source>
</evidence>
<dbReference type="AlphaFoldDB" id="A0A9P1GZ60"/>
<keyword evidence="3 6" id="KW-0067">ATP-binding</keyword>
<keyword evidence="2 6" id="KW-0547">Nucleotide-binding</keyword>
<evidence type="ECO:0000256" key="4">
    <source>
        <dbReference type="ARBA" id="ARBA00022917"/>
    </source>
</evidence>